<feature type="region of interest" description="Disordered" evidence="9">
    <location>
        <begin position="334"/>
        <end position="385"/>
    </location>
</feature>
<organism evidence="11 12">
    <name type="scientific">Umbra pygmaea</name>
    <name type="common">Eastern mudminnow</name>
    <dbReference type="NCBI Taxonomy" id="75934"/>
    <lineage>
        <taxon>Eukaryota</taxon>
        <taxon>Metazoa</taxon>
        <taxon>Chordata</taxon>
        <taxon>Craniata</taxon>
        <taxon>Vertebrata</taxon>
        <taxon>Euteleostomi</taxon>
        <taxon>Actinopterygii</taxon>
        <taxon>Neopterygii</taxon>
        <taxon>Teleostei</taxon>
        <taxon>Protacanthopterygii</taxon>
        <taxon>Esociformes</taxon>
        <taxon>Umbridae</taxon>
        <taxon>Umbra</taxon>
    </lineage>
</organism>
<evidence type="ECO:0000256" key="4">
    <source>
        <dbReference type="ARBA" id="ARBA00022553"/>
    </source>
</evidence>
<feature type="region of interest" description="Disordered" evidence="9">
    <location>
        <begin position="701"/>
        <end position="814"/>
    </location>
</feature>
<dbReference type="Pfam" id="PF08517">
    <property type="entry name" value="AXH"/>
    <property type="match status" value="1"/>
</dbReference>
<evidence type="ECO:0000256" key="2">
    <source>
        <dbReference type="ARBA" id="ARBA00007348"/>
    </source>
</evidence>
<name>A0ABD0VXN7_UMBPY</name>
<keyword evidence="8" id="KW-0539">Nucleus</keyword>
<evidence type="ECO:0000259" key="10">
    <source>
        <dbReference type="PROSITE" id="PS51148"/>
    </source>
</evidence>
<keyword evidence="12" id="KW-1185">Reference proteome</keyword>
<comment type="caution">
    <text evidence="11">The sequence shown here is derived from an EMBL/GenBank/DDBJ whole genome shotgun (WGS) entry which is preliminary data.</text>
</comment>
<comment type="subcellular location">
    <subcellularLocation>
        <location evidence="1">Nucleus</location>
    </subcellularLocation>
</comment>
<feature type="compositionally biased region" description="Low complexity" evidence="9">
    <location>
        <begin position="372"/>
        <end position="385"/>
    </location>
</feature>
<evidence type="ECO:0000313" key="11">
    <source>
        <dbReference type="EMBL" id="KAL0962026.1"/>
    </source>
</evidence>
<feature type="compositionally biased region" description="Polar residues" evidence="9">
    <location>
        <begin position="220"/>
        <end position="244"/>
    </location>
</feature>
<feature type="compositionally biased region" description="Basic and acidic residues" evidence="9">
    <location>
        <begin position="1"/>
        <end position="28"/>
    </location>
</feature>
<feature type="region of interest" description="Disordered" evidence="9">
    <location>
        <begin position="1"/>
        <end position="87"/>
    </location>
</feature>
<evidence type="ECO:0000313" key="12">
    <source>
        <dbReference type="Proteomes" id="UP001557470"/>
    </source>
</evidence>
<keyword evidence="4" id="KW-0597">Phosphoprotein</keyword>
<feature type="compositionally biased region" description="Gly residues" evidence="9">
    <location>
        <begin position="738"/>
        <end position="749"/>
    </location>
</feature>
<dbReference type="PROSITE" id="PS51148">
    <property type="entry name" value="AXH"/>
    <property type="match status" value="1"/>
</dbReference>
<dbReference type="AlphaFoldDB" id="A0ABD0VXN7"/>
<evidence type="ECO:0000256" key="6">
    <source>
        <dbReference type="ARBA" id="ARBA00023125"/>
    </source>
</evidence>
<reference evidence="11 12" key="1">
    <citation type="submission" date="2024-06" db="EMBL/GenBank/DDBJ databases">
        <authorList>
            <person name="Pan Q."/>
            <person name="Wen M."/>
            <person name="Jouanno E."/>
            <person name="Zahm M."/>
            <person name="Klopp C."/>
            <person name="Cabau C."/>
            <person name="Louis A."/>
            <person name="Berthelot C."/>
            <person name="Parey E."/>
            <person name="Roest Crollius H."/>
            <person name="Montfort J."/>
            <person name="Robinson-Rechavi M."/>
            <person name="Bouchez O."/>
            <person name="Lampietro C."/>
            <person name="Lopez Roques C."/>
            <person name="Donnadieu C."/>
            <person name="Postlethwait J."/>
            <person name="Bobe J."/>
            <person name="Verreycken H."/>
            <person name="Guiguen Y."/>
        </authorList>
    </citation>
    <scope>NUCLEOTIDE SEQUENCE [LARGE SCALE GENOMIC DNA]</scope>
    <source>
        <strain evidence="11">Up_M1</strain>
        <tissue evidence="11">Testis</tissue>
    </source>
</reference>
<feature type="domain" description="AXH" evidence="10">
    <location>
        <begin position="551"/>
        <end position="682"/>
    </location>
</feature>
<evidence type="ECO:0000256" key="1">
    <source>
        <dbReference type="ARBA" id="ARBA00004123"/>
    </source>
</evidence>
<proteinExistence type="inferred from homology"/>
<dbReference type="InterPro" id="IPR003652">
    <property type="entry name" value="Ataxin_AXH_dom"/>
</dbReference>
<sequence>MKSNQERSNECLPPKKRDFPASTPEERPQVMAPASESQRGENLAWLASVASGHNSGHNRDMGGDGGRGGQRTSTPGESDGPQYKPLCPAITSHADFLVPSSICSVSSSSPHQPRVVTTSLPAIYSSSLTQPGGTIQYAQLSPNLQFITAPYAGPYSGYISSQLLPPPSSSPQRSHPDPPYSNTTLVSQPSKLDHLAGPGRPQSQPPPLGLAVSDAGPQYVQISGSPLSTPRTAPSPHGGTQNLHLHSEPHHTLSFSGGSPMLLQYAGSGPEARREDGRSRELHNGELEKRGRYETKESKAAPSPSSSSQHHQLHQQHHYEAYTSHDASGLRTSLMLVPNSHGGPDHHSPDKPPPSSSAHPDKGSVLLGKPVSRTPSSGSSTFTFPSPLSVENLKAAVSSLSPGAHTVIQTTHNASDASPLSLGQLPANFYQAGPGGQAIIGYLAGAAGGQQYHPALPQHLLIPGAQPIIIPVSGAGGGSLEAAHAAHITTQPQPFASTPPNTYVTSTPPKAEHLFEVPAPYPPLSHPACLGGGVIQAQLHLPLVSASPTPSSAPTGPSLPPYFVKGSIIQLANGELKRVEDLKTEDFIQSAEISSELKIDSSTVERIDGSHTPNFAIVQFSVGEHRAQVSVEVLVEYPFFVFGQGWSSCCPDRTTQLLELPCTKLSVGDVCISLTLKNLRNGSLKKTPQTQNQALEITTSCNMGSIHGPLKPSRASRGEGGSSRLTEQENGLSQRGSRSGGGVGTGGGVQITSENGELRFGSGVAASLKGGQPGNSEFTGTAKPLSRKRRWSAPEGRKVEKSEEEPPLTLPKPSFITQEVKISIEGRSNIGK</sequence>
<keyword evidence="6" id="KW-0238">DNA-binding</keyword>
<evidence type="ECO:0000256" key="7">
    <source>
        <dbReference type="ARBA" id="ARBA00023163"/>
    </source>
</evidence>
<dbReference type="Proteomes" id="UP001557470">
    <property type="component" value="Unassembled WGS sequence"/>
</dbReference>
<dbReference type="InterPro" id="IPR036096">
    <property type="entry name" value="Ataxin_AXH_dom_sf"/>
</dbReference>
<dbReference type="GO" id="GO:0003677">
    <property type="term" value="F:DNA binding"/>
    <property type="evidence" value="ECO:0007669"/>
    <property type="project" value="UniProtKB-KW"/>
</dbReference>
<protein>
    <recommendedName>
        <fullName evidence="10">AXH domain-containing protein</fullName>
    </recommendedName>
</protein>
<evidence type="ECO:0000256" key="5">
    <source>
        <dbReference type="ARBA" id="ARBA00023015"/>
    </source>
</evidence>
<gene>
    <name evidence="11" type="ORF">UPYG_G00334800</name>
</gene>
<keyword evidence="7" id="KW-0804">Transcription</keyword>
<feature type="compositionally biased region" description="Polar residues" evidence="9">
    <location>
        <begin position="180"/>
        <end position="190"/>
    </location>
</feature>
<dbReference type="SMART" id="SM00536">
    <property type="entry name" value="AXH"/>
    <property type="match status" value="1"/>
</dbReference>
<dbReference type="PANTHER" id="PTHR13392:SF5">
    <property type="entry name" value="ATAXIN-1"/>
    <property type="match status" value="1"/>
</dbReference>
<dbReference type="PANTHER" id="PTHR13392">
    <property type="entry name" value="ATAXIN 1"/>
    <property type="match status" value="1"/>
</dbReference>
<dbReference type="GO" id="GO:0005634">
    <property type="term" value="C:nucleus"/>
    <property type="evidence" value="ECO:0007669"/>
    <property type="project" value="UniProtKB-SubCell"/>
</dbReference>
<evidence type="ECO:0000256" key="3">
    <source>
        <dbReference type="ARBA" id="ARBA00022491"/>
    </source>
</evidence>
<dbReference type="Pfam" id="PF12547">
    <property type="entry name" value="ATXN-1_C"/>
    <property type="match status" value="1"/>
</dbReference>
<keyword evidence="5" id="KW-0805">Transcription regulation</keyword>
<comment type="similarity">
    <text evidence="2">Belongs to the ATXN1 family.</text>
</comment>
<dbReference type="InterPro" id="IPR020997">
    <property type="entry name" value="Ataxin-1_N"/>
</dbReference>
<feature type="region of interest" description="Disordered" evidence="9">
    <location>
        <begin position="162"/>
        <end position="319"/>
    </location>
</feature>
<keyword evidence="3" id="KW-0678">Repressor</keyword>
<dbReference type="SUPFAM" id="SSF102031">
    <property type="entry name" value="AXH domain"/>
    <property type="match status" value="1"/>
</dbReference>
<feature type="compositionally biased region" description="Basic and acidic residues" evidence="9">
    <location>
        <begin position="271"/>
        <end position="299"/>
    </location>
</feature>
<dbReference type="InterPro" id="IPR043404">
    <property type="entry name" value="ATAXIN1-like"/>
</dbReference>
<evidence type="ECO:0000256" key="8">
    <source>
        <dbReference type="ARBA" id="ARBA00023242"/>
    </source>
</evidence>
<accession>A0ABD0VXN7</accession>
<evidence type="ECO:0000256" key="9">
    <source>
        <dbReference type="SAM" id="MobiDB-lite"/>
    </source>
</evidence>
<dbReference type="EMBL" id="JAGEUA010000011">
    <property type="protein sequence ID" value="KAL0962026.1"/>
    <property type="molecule type" value="Genomic_DNA"/>
</dbReference>